<evidence type="ECO:0000313" key="1">
    <source>
        <dbReference type="EnsemblMetazoa" id="G34552.1:cds"/>
    </source>
</evidence>
<reference evidence="1" key="1">
    <citation type="submission" date="2022-08" db="UniProtKB">
        <authorList>
            <consortium name="EnsemblMetazoa"/>
        </authorList>
    </citation>
    <scope>IDENTIFICATION</scope>
    <source>
        <strain evidence="1">05x7-T-G4-1.051#20</strain>
    </source>
</reference>
<name>A0A8W8MN55_MAGGI</name>
<protein>
    <submittedName>
        <fullName evidence="1">Uncharacterized protein</fullName>
    </submittedName>
</protein>
<dbReference type="EnsemblMetazoa" id="G34552.1">
    <property type="protein sequence ID" value="G34552.1:cds"/>
    <property type="gene ID" value="G34552"/>
</dbReference>
<accession>A0A8W8MN55</accession>
<proteinExistence type="predicted"/>
<dbReference type="Proteomes" id="UP000005408">
    <property type="component" value="Unassembled WGS sequence"/>
</dbReference>
<dbReference type="AlphaFoldDB" id="A0A8W8MN55"/>
<organism evidence="1 2">
    <name type="scientific">Magallana gigas</name>
    <name type="common">Pacific oyster</name>
    <name type="synonym">Crassostrea gigas</name>
    <dbReference type="NCBI Taxonomy" id="29159"/>
    <lineage>
        <taxon>Eukaryota</taxon>
        <taxon>Metazoa</taxon>
        <taxon>Spiralia</taxon>
        <taxon>Lophotrochozoa</taxon>
        <taxon>Mollusca</taxon>
        <taxon>Bivalvia</taxon>
        <taxon>Autobranchia</taxon>
        <taxon>Pteriomorphia</taxon>
        <taxon>Ostreida</taxon>
        <taxon>Ostreoidea</taxon>
        <taxon>Ostreidae</taxon>
        <taxon>Magallana</taxon>
    </lineage>
</organism>
<keyword evidence="2" id="KW-1185">Reference proteome</keyword>
<sequence>MYKLSLKKYMFGKMESQDDDHDIPCNQEQRGPFLCDHVWQTTTVMRWQLECCPNLGHESINKEFQEIRKTKTNTIKDKILKSAVEFMDDKIGLAINKLREIRGKILNTIGKSTQRLEQLNLNSKKKPDS</sequence>
<evidence type="ECO:0000313" key="2">
    <source>
        <dbReference type="Proteomes" id="UP000005408"/>
    </source>
</evidence>